<dbReference type="InterPro" id="IPR013097">
    <property type="entry name" value="Dabb"/>
</dbReference>
<dbReference type="AlphaFoldDB" id="A0A5M3Y2Q2"/>
<accession>A0A5M3Y2Q2</accession>
<keyword evidence="3" id="KW-1185">Reference proteome</keyword>
<evidence type="ECO:0000313" key="2">
    <source>
        <dbReference type="EMBL" id="GES26489.1"/>
    </source>
</evidence>
<proteinExistence type="predicted"/>
<comment type="caution">
    <text evidence="2">The sequence shown here is derived from an EMBL/GenBank/DDBJ whole genome shotgun (WGS) entry which is preliminary data.</text>
</comment>
<feature type="domain" description="Stress-response A/B barrel" evidence="1">
    <location>
        <begin position="2"/>
        <end position="95"/>
    </location>
</feature>
<dbReference type="RefSeq" id="WP_155351201.1">
    <property type="nucleotide sequence ID" value="NZ_BAAAHM010000060.1"/>
</dbReference>
<protein>
    <submittedName>
        <fullName evidence="2">Stress protein</fullName>
    </submittedName>
</protein>
<dbReference type="SUPFAM" id="SSF54909">
    <property type="entry name" value="Dimeric alpha+beta barrel"/>
    <property type="match status" value="1"/>
</dbReference>
<dbReference type="Proteomes" id="UP000377595">
    <property type="component" value="Unassembled WGS sequence"/>
</dbReference>
<evidence type="ECO:0000313" key="3">
    <source>
        <dbReference type="Proteomes" id="UP000377595"/>
    </source>
</evidence>
<organism evidence="2 3">
    <name type="scientific">Acrocarpospora pleiomorpha</name>
    <dbReference type="NCBI Taxonomy" id="90975"/>
    <lineage>
        <taxon>Bacteria</taxon>
        <taxon>Bacillati</taxon>
        <taxon>Actinomycetota</taxon>
        <taxon>Actinomycetes</taxon>
        <taxon>Streptosporangiales</taxon>
        <taxon>Streptosporangiaceae</taxon>
        <taxon>Acrocarpospora</taxon>
    </lineage>
</organism>
<name>A0A5M3Y2Q2_9ACTN</name>
<evidence type="ECO:0000259" key="1">
    <source>
        <dbReference type="PROSITE" id="PS51502"/>
    </source>
</evidence>
<dbReference type="PROSITE" id="PS51502">
    <property type="entry name" value="S_R_A_B_BARREL"/>
    <property type="match status" value="1"/>
</dbReference>
<sequence length="97" mass="10763">MFRHIVLLTWTEDATAEQKAEVAAQLAKLPGAIPEIRRYEIGVDAGVNQGNHELAVVADFDDVDGYLVYRDHPAHIAVITDYMKPIVATRAALQHQL</sequence>
<dbReference type="Pfam" id="PF07876">
    <property type="entry name" value="Dabb"/>
    <property type="match status" value="1"/>
</dbReference>
<dbReference type="EMBL" id="BLAF01000088">
    <property type="protein sequence ID" value="GES26489.1"/>
    <property type="molecule type" value="Genomic_DNA"/>
</dbReference>
<dbReference type="InterPro" id="IPR011008">
    <property type="entry name" value="Dimeric_a/b-barrel"/>
</dbReference>
<gene>
    <name evidence="2" type="ORF">Aple_093880</name>
</gene>
<reference evidence="2 3" key="1">
    <citation type="submission" date="2019-10" db="EMBL/GenBank/DDBJ databases">
        <title>Whole genome shotgun sequence of Acrocarpospora pleiomorpha NBRC 16267.</title>
        <authorList>
            <person name="Ichikawa N."/>
            <person name="Kimura A."/>
            <person name="Kitahashi Y."/>
            <person name="Komaki H."/>
            <person name="Oguchi A."/>
        </authorList>
    </citation>
    <scope>NUCLEOTIDE SEQUENCE [LARGE SCALE GENOMIC DNA]</scope>
    <source>
        <strain evidence="2 3">NBRC 16267</strain>
    </source>
</reference>
<dbReference type="Gene3D" id="3.30.70.100">
    <property type="match status" value="1"/>
</dbReference>
<dbReference type="OrthoDB" id="6637496at2"/>
<dbReference type="SMART" id="SM00886">
    <property type="entry name" value="Dabb"/>
    <property type="match status" value="1"/>
</dbReference>